<feature type="transmembrane region" description="Helical" evidence="1">
    <location>
        <begin position="243"/>
        <end position="263"/>
    </location>
</feature>
<keyword evidence="1" id="KW-0812">Transmembrane</keyword>
<sequence length="273" mass="30541">MKQALQLYAHIKKDQMLLAFILGLGLMGLQVGSFLWQHQLSAIAESGILLTGGWLIVGFLSLLLDQSRRLDVWLYTQRVSRGELFLSRVLLLVVLPIVVGFLVTIGMLFVIQPVNMTGLMTTSLNFALGYFFFASIAAIIYTVIGPNWMKVVGLLFTVAVMGQPLSTIETYWQKNMLLDLTIRLLASLVLFGIGYLLAKKISGETTEEAVRLRHLRWPIVIFVFAATELTTLMSHVGAIDVKVVISTMIIPVILAGITFAFVFKPRFKMTWDR</sequence>
<feature type="transmembrane region" description="Helical" evidence="1">
    <location>
        <begin position="219"/>
        <end position="237"/>
    </location>
</feature>
<evidence type="ECO:0000313" key="3">
    <source>
        <dbReference type="Proteomes" id="UP000321298"/>
    </source>
</evidence>
<reference evidence="2 3" key="1">
    <citation type="submission" date="2019-06" db="EMBL/GenBank/DDBJ databases">
        <title>Genome analyses of bacteria isolated from kimchi.</title>
        <authorList>
            <person name="Lee S."/>
            <person name="Ahn S."/>
            <person name="Roh S."/>
        </authorList>
    </citation>
    <scope>NUCLEOTIDE SEQUENCE [LARGE SCALE GENOMIC DNA]</scope>
    <source>
        <strain evidence="2 3">CBA3625</strain>
    </source>
</reference>
<feature type="transmembrane region" description="Helical" evidence="1">
    <location>
        <begin position="180"/>
        <end position="198"/>
    </location>
</feature>
<feature type="transmembrane region" description="Helical" evidence="1">
    <location>
        <begin position="42"/>
        <end position="64"/>
    </location>
</feature>
<dbReference type="EMBL" id="CP042387">
    <property type="protein sequence ID" value="QEA43764.1"/>
    <property type="molecule type" value="Genomic_DNA"/>
</dbReference>
<dbReference type="RefSeq" id="WP_029509959.1">
    <property type="nucleotide sequence ID" value="NZ_CP042387.1"/>
</dbReference>
<evidence type="ECO:0000256" key="1">
    <source>
        <dbReference type="SAM" id="Phobius"/>
    </source>
</evidence>
<dbReference type="Proteomes" id="UP000321298">
    <property type="component" value="Chromosome"/>
</dbReference>
<keyword evidence="1" id="KW-0472">Membrane</keyword>
<feature type="transmembrane region" description="Helical" evidence="1">
    <location>
        <begin position="123"/>
        <end position="144"/>
    </location>
</feature>
<keyword evidence="3" id="KW-1185">Reference proteome</keyword>
<keyword evidence="1" id="KW-1133">Transmembrane helix</keyword>
<feature type="transmembrane region" description="Helical" evidence="1">
    <location>
        <begin position="151"/>
        <end position="168"/>
    </location>
</feature>
<proteinExistence type="predicted"/>
<name>A0AAP9JA67_LEULA</name>
<evidence type="ECO:0000313" key="2">
    <source>
        <dbReference type="EMBL" id="QEA43764.1"/>
    </source>
</evidence>
<dbReference type="GeneID" id="66531191"/>
<feature type="transmembrane region" description="Helical" evidence="1">
    <location>
        <begin position="16"/>
        <end position="36"/>
    </location>
</feature>
<gene>
    <name evidence="2" type="ORF">FGL83_03225</name>
</gene>
<dbReference type="AlphaFoldDB" id="A0AAP9JA67"/>
<protein>
    <submittedName>
        <fullName evidence="2">Uncharacterized protein</fullName>
    </submittedName>
</protein>
<accession>A0AAP9JA67</accession>
<feature type="transmembrane region" description="Helical" evidence="1">
    <location>
        <begin position="85"/>
        <end position="111"/>
    </location>
</feature>
<organism evidence="2 3">
    <name type="scientific">Leuconostoc lactis</name>
    <dbReference type="NCBI Taxonomy" id="1246"/>
    <lineage>
        <taxon>Bacteria</taxon>
        <taxon>Bacillati</taxon>
        <taxon>Bacillota</taxon>
        <taxon>Bacilli</taxon>
        <taxon>Lactobacillales</taxon>
        <taxon>Lactobacillaceae</taxon>
        <taxon>Leuconostoc</taxon>
    </lineage>
</organism>